<reference evidence="2" key="1">
    <citation type="submission" date="2021-06" db="EMBL/GenBank/DDBJ databases">
        <title>Comparative genomics, transcriptomics and evolutionary studies reveal genomic signatures of adaptation to plant cell wall in hemibiotrophic fungi.</title>
        <authorList>
            <consortium name="DOE Joint Genome Institute"/>
            <person name="Baroncelli R."/>
            <person name="Diaz J.F."/>
            <person name="Benocci T."/>
            <person name="Peng M."/>
            <person name="Battaglia E."/>
            <person name="Haridas S."/>
            <person name="Andreopoulos W."/>
            <person name="Labutti K."/>
            <person name="Pangilinan J."/>
            <person name="Floch G.L."/>
            <person name="Makela M.R."/>
            <person name="Henrissat B."/>
            <person name="Grigoriev I.V."/>
            <person name="Crouch J.A."/>
            <person name="De Vries R.P."/>
            <person name="Sukno S.A."/>
            <person name="Thon M.R."/>
        </authorList>
    </citation>
    <scope>NUCLEOTIDE SEQUENCE</scope>
    <source>
        <strain evidence="2">MAFF235873</strain>
    </source>
</reference>
<proteinExistence type="predicted"/>
<feature type="region of interest" description="Disordered" evidence="1">
    <location>
        <begin position="1"/>
        <end position="93"/>
    </location>
</feature>
<feature type="compositionally biased region" description="Low complexity" evidence="1">
    <location>
        <begin position="7"/>
        <end position="20"/>
    </location>
</feature>
<dbReference type="AlphaFoldDB" id="A0AAD9LUK3"/>
<accession>A0AAD9LUK3</accession>
<evidence type="ECO:0000313" key="3">
    <source>
        <dbReference type="Proteomes" id="UP001232148"/>
    </source>
</evidence>
<gene>
    <name evidence="2" type="ORF">LX32DRAFT_281405</name>
</gene>
<evidence type="ECO:0000256" key="1">
    <source>
        <dbReference type="SAM" id="MobiDB-lite"/>
    </source>
</evidence>
<dbReference type="EMBL" id="MU843150">
    <property type="protein sequence ID" value="KAK2020982.1"/>
    <property type="molecule type" value="Genomic_DNA"/>
</dbReference>
<evidence type="ECO:0000313" key="2">
    <source>
        <dbReference type="EMBL" id="KAK2020982.1"/>
    </source>
</evidence>
<comment type="caution">
    <text evidence="2">The sequence shown here is derived from an EMBL/GenBank/DDBJ whole genome shotgun (WGS) entry which is preliminary data.</text>
</comment>
<protein>
    <submittedName>
        <fullName evidence="2">Uncharacterized protein</fullName>
    </submittedName>
</protein>
<sequence>MHRPSVRPSDLSGLLGSLRRPPFDGLTMTPLRPPQKSLGPAPPPLLTAVDGGTVPRGPPREEQKKAVNQRHVYSTSGRVRQSDMPCKQPTRRGTSFWRLQHAFVHKTGPYEHEKGLAGPSQRLIPVTN</sequence>
<name>A0AAD9LUK3_9PEZI</name>
<dbReference type="Proteomes" id="UP001232148">
    <property type="component" value="Unassembled WGS sequence"/>
</dbReference>
<keyword evidence="3" id="KW-1185">Reference proteome</keyword>
<organism evidence="2 3">
    <name type="scientific">Colletotrichum zoysiae</name>
    <dbReference type="NCBI Taxonomy" id="1216348"/>
    <lineage>
        <taxon>Eukaryota</taxon>
        <taxon>Fungi</taxon>
        <taxon>Dikarya</taxon>
        <taxon>Ascomycota</taxon>
        <taxon>Pezizomycotina</taxon>
        <taxon>Sordariomycetes</taxon>
        <taxon>Hypocreomycetidae</taxon>
        <taxon>Glomerellales</taxon>
        <taxon>Glomerellaceae</taxon>
        <taxon>Colletotrichum</taxon>
        <taxon>Colletotrichum graminicola species complex</taxon>
    </lineage>
</organism>